<keyword evidence="18" id="KW-0132">Cell division</keyword>
<evidence type="ECO:0000256" key="6">
    <source>
        <dbReference type="ARBA" id="ARBA00022984"/>
    </source>
</evidence>
<keyword evidence="8 17" id="KW-0472">Membrane</keyword>
<reference evidence="18 19" key="1">
    <citation type="journal article" date="2017" name="Int. J. Syst. Evol. Microbiol.">
        <title>Bacillus mangrovi sp. nov., isolated from a sediment sample from a mangrove forest.</title>
        <authorList>
            <person name="Gupta V."/>
            <person name="Singh P.K."/>
            <person name="Korpole S."/>
            <person name="Tanuku N.R.S."/>
            <person name="Pinnaka A.K."/>
        </authorList>
    </citation>
    <scope>NUCLEOTIDE SEQUENCE [LARGE SCALE GENOMIC DNA]</scope>
    <source>
        <strain evidence="18 19">KCTC 33872</strain>
    </source>
</reference>
<dbReference type="EC" id="2.4.99.28" evidence="14"/>
<evidence type="ECO:0000256" key="8">
    <source>
        <dbReference type="ARBA" id="ARBA00023136"/>
    </source>
</evidence>
<keyword evidence="4 17" id="KW-0812">Transmembrane</keyword>
<dbReference type="EMBL" id="WMIB01000002">
    <property type="protein sequence ID" value="MTH52589.1"/>
    <property type="molecule type" value="Genomic_DNA"/>
</dbReference>
<organism evidence="18 19">
    <name type="scientific">Metabacillus mangrovi</name>
    <dbReference type="NCBI Taxonomy" id="1491830"/>
    <lineage>
        <taxon>Bacteria</taxon>
        <taxon>Bacillati</taxon>
        <taxon>Bacillota</taxon>
        <taxon>Bacilli</taxon>
        <taxon>Bacillales</taxon>
        <taxon>Bacillaceae</taxon>
        <taxon>Metabacillus</taxon>
    </lineage>
</organism>
<feature type="transmembrane region" description="Helical" evidence="17">
    <location>
        <begin position="112"/>
        <end position="133"/>
    </location>
</feature>
<dbReference type="GO" id="GO:0032153">
    <property type="term" value="C:cell division site"/>
    <property type="evidence" value="ECO:0007669"/>
    <property type="project" value="TreeGrafter"/>
</dbReference>
<evidence type="ECO:0000256" key="5">
    <source>
        <dbReference type="ARBA" id="ARBA00022960"/>
    </source>
</evidence>
<evidence type="ECO:0000256" key="3">
    <source>
        <dbReference type="ARBA" id="ARBA00022679"/>
    </source>
</evidence>
<keyword evidence="2" id="KW-0328">Glycosyltransferase</keyword>
<evidence type="ECO:0000256" key="12">
    <source>
        <dbReference type="ARBA" id="ARBA00041185"/>
    </source>
</evidence>
<feature type="transmembrane region" description="Helical" evidence="17">
    <location>
        <begin position="313"/>
        <end position="338"/>
    </location>
</feature>
<evidence type="ECO:0000256" key="17">
    <source>
        <dbReference type="SAM" id="Phobius"/>
    </source>
</evidence>
<evidence type="ECO:0000256" key="10">
    <source>
        <dbReference type="ARBA" id="ARBA00033270"/>
    </source>
</evidence>
<proteinExistence type="inferred from homology"/>
<dbReference type="Proteomes" id="UP000434639">
    <property type="component" value="Unassembled WGS sequence"/>
</dbReference>
<comment type="function">
    <text evidence="16">Peptidoglycan polymerase that is essential for cell division.</text>
</comment>
<dbReference type="GO" id="GO:0009252">
    <property type="term" value="P:peptidoglycan biosynthetic process"/>
    <property type="evidence" value="ECO:0007669"/>
    <property type="project" value="UniProtKB-KW"/>
</dbReference>
<evidence type="ECO:0000256" key="16">
    <source>
        <dbReference type="ARBA" id="ARBA00049966"/>
    </source>
</evidence>
<dbReference type="GO" id="GO:0008955">
    <property type="term" value="F:peptidoglycan glycosyltransferase activity"/>
    <property type="evidence" value="ECO:0007669"/>
    <property type="project" value="UniProtKB-EC"/>
</dbReference>
<evidence type="ECO:0000256" key="7">
    <source>
        <dbReference type="ARBA" id="ARBA00022989"/>
    </source>
</evidence>
<name>A0A7X2V3Y8_9BACI</name>
<keyword evidence="7 17" id="KW-1133">Transmembrane helix</keyword>
<evidence type="ECO:0000256" key="14">
    <source>
        <dbReference type="ARBA" id="ARBA00044770"/>
    </source>
</evidence>
<dbReference type="GO" id="GO:0008360">
    <property type="term" value="P:regulation of cell shape"/>
    <property type="evidence" value="ECO:0007669"/>
    <property type="project" value="UniProtKB-KW"/>
</dbReference>
<keyword evidence="5" id="KW-0133">Cell shape</keyword>
<evidence type="ECO:0000256" key="4">
    <source>
        <dbReference type="ARBA" id="ARBA00022692"/>
    </source>
</evidence>
<feature type="transmembrane region" description="Helical" evidence="17">
    <location>
        <begin position="275"/>
        <end position="301"/>
    </location>
</feature>
<gene>
    <name evidence="18" type="ORF">GKZ89_04150</name>
</gene>
<comment type="subcellular location">
    <subcellularLocation>
        <location evidence="1">Membrane</location>
        <topology evidence="1">Multi-pass membrane protein</topology>
    </subcellularLocation>
</comment>
<evidence type="ECO:0000313" key="19">
    <source>
        <dbReference type="Proteomes" id="UP000434639"/>
    </source>
</evidence>
<feature type="transmembrane region" description="Helical" evidence="17">
    <location>
        <begin position="168"/>
        <end position="186"/>
    </location>
</feature>
<feature type="transmembrane region" description="Helical" evidence="17">
    <location>
        <begin position="82"/>
        <end position="100"/>
    </location>
</feature>
<dbReference type="GO" id="GO:0005886">
    <property type="term" value="C:plasma membrane"/>
    <property type="evidence" value="ECO:0007669"/>
    <property type="project" value="TreeGrafter"/>
</dbReference>
<comment type="similarity">
    <text evidence="11">Belongs to the SEDS family. FtsW subfamily.</text>
</comment>
<feature type="transmembrane region" description="Helical" evidence="17">
    <location>
        <begin position="193"/>
        <end position="211"/>
    </location>
</feature>
<feature type="transmembrane region" description="Helical" evidence="17">
    <location>
        <begin position="52"/>
        <end position="70"/>
    </location>
</feature>
<evidence type="ECO:0000256" key="13">
    <source>
        <dbReference type="ARBA" id="ARBA00041418"/>
    </source>
</evidence>
<evidence type="ECO:0000256" key="9">
    <source>
        <dbReference type="ARBA" id="ARBA00032370"/>
    </source>
</evidence>
<dbReference type="AlphaFoldDB" id="A0A7X2V3Y8"/>
<accession>A0A7X2V3Y8</accession>
<protein>
    <recommendedName>
        <fullName evidence="12">Probable peptidoglycan glycosyltransferase FtsW</fullName>
        <ecNumber evidence="14">2.4.99.28</ecNumber>
    </recommendedName>
    <alternativeName>
        <fullName evidence="13">Cell division protein FtsW</fullName>
    </alternativeName>
    <alternativeName>
        <fullName evidence="10">Cell wall polymerase</fullName>
    </alternativeName>
    <alternativeName>
        <fullName evidence="9">Peptidoglycan polymerase</fullName>
    </alternativeName>
</protein>
<keyword evidence="3" id="KW-0808">Transferase</keyword>
<dbReference type="OrthoDB" id="9768187at2"/>
<feature type="transmembrane region" description="Helical" evidence="17">
    <location>
        <begin position="350"/>
        <end position="373"/>
    </location>
</feature>
<keyword evidence="19" id="KW-1185">Reference proteome</keyword>
<dbReference type="PROSITE" id="PS00428">
    <property type="entry name" value="FTSW_RODA_SPOVE"/>
    <property type="match status" value="1"/>
</dbReference>
<dbReference type="InterPro" id="IPR018365">
    <property type="entry name" value="Cell_cycle_FtsW-rel_CS"/>
</dbReference>
<evidence type="ECO:0000256" key="15">
    <source>
        <dbReference type="ARBA" id="ARBA00049902"/>
    </source>
</evidence>
<keyword evidence="6" id="KW-0573">Peptidoglycan synthesis</keyword>
<sequence length="405" mass="43986">MIKKILKSYDYTLIFTVFLLCVFGLIMVYSSSMISSVTRYGAESDYFFNKQLITILVGSVAFAAAAVIPYRVLLTGKVLKTIMFLSVGLLVILFVYGHTAGNAKSWIKVAGFTMQPAEFVKLSVIIYLAAVYEKKQAYINHFKKAVMPPLFFTAFICLLIVLQPDVGTAVIIAMILGAMVLSSGMSWRSISGLVLMGLIFVILFSPLAALFSDKLFTEERVSRFQGVTDPFGTEEDAGYHLANSLYAIGSGGMTGLGLGNSVQKYGYLPESHTDFIMAIIAEELGILGVLFVLGLLGVLIFKGFYIARKCEDAFGTLLAVGISSMIAIQACINLGGLTGLLPITGVTLPFISYGGSSMLVLLISAGLLVNVSMFNNYREKYKSGAAIKVDKKQKPKFKTPVPYKM</sequence>
<dbReference type="GO" id="GO:0015648">
    <property type="term" value="F:lipid-linked peptidoglycan transporter activity"/>
    <property type="evidence" value="ECO:0007669"/>
    <property type="project" value="TreeGrafter"/>
</dbReference>
<dbReference type="PANTHER" id="PTHR30474:SF2">
    <property type="entry name" value="PEPTIDOGLYCAN GLYCOSYLTRANSFERASE FTSW-RELATED"/>
    <property type="match status" value="1"/>
</dbReference>
<comment type="caution">
    <text evidence="18">The sequence shown here is derived from an EMBL/GenBank/DDBJ whole genome shotgun (WGS) entry which is preliminary data.</text>
</comment>
<evidence type="ECO:0000313" key="18">
    <source>
        <dbReference type="EMBL" id="MTH52589.1"/>
    </source>
</evidence>
<feature type="transmembrane region" description="Helical" evidence="17">
    <location>
        <begin position="12"/>
        <end position="32"/>
    </location>
</feature>
<evidence type="ECO:0000256" key="1">
    <source>
        <dbReference type="ARBA" id="ARBA00004141"/>
    </source>
</evidence>
<comment type="catalytic activity">
    <reaction evidence="15">
        <text>[GlcNAc-(1-&gt;4)-Mur2Ac(oyl-L-Ala-gamma-D-Glu-L-Lys-D-Ala-D-Ala)](n)-di-trans,octa-cis-undecaprenyl diphosphate + beta-D-GlcNAc-(1-&gt;4)-Mur2Ac(oyl-L-Ala-gamma-D-Glu-L-Lys-D-Ala-D-Ala)-di-trans,octa-cis-undecaprenyl diphosphate = [GlcNAc-(1-&gt;4)-Mur2Ac(oyl-L-Ala-gamma-D-Glu-L-Lys-D-Ala-D-Ala)](n+1)-di-trans,octa-cis-undecaprenyl diphosphate + di-trans,octa-cis-undecaprenyl diphosphate + H(+)</text>
        <dbReference type="Rhea" id="RHEA:23708"/>
        <dbReference type="Rhea" id="RHEA-COMP:9602"/>
        <dbReference type="Rhea" id="RHEA-COMP:9603"/>
        <dbReference type="ChEBI" id="CHEBI:15378"/>
        <dbReference type="ChEBI" id="CHEBI:58405"/>
        <dbReference type="ChEBI" id="CHEBI:60033"/>
        <dbReference type="ChEBI" id="CHEBI:78435"/>
        <dbReference type="EC" id="2.4.99.28"/>
    </reaction>
</comment>
<evidence type="ECO:0000256" key="11">
    <source>
        <dbReference type="ARBA" id="ARBA00038053"/>
    </source>
</evidence>
<evidence type="ECO:0000256" key="2">
    <source>
        <dbReference type="ARBA" id="ARBA00022676"/>
    </source>
</evidence>
<dbReference type="RefSeq" id="WP_155111139.1">
    <property type="nucleotide sequence ID" value="NZ_WMIB01000002.1"/>
</dbReference>
<dbReference type="InterPro" id="IPR001182">
    <property type="entry name" value="FtsW/RodA"/>
</dbReference>
<dbReference type="PANTHER" id="PTHR30474">
    <property type="entry name" value="CELL CYCLE PROTEIN"/>
    <property type="match status" value="1"/>
</dbReference>
<keyword evidence="18" id="KW-0131">Cell cycle</keyword>
<feature type="transmembrane region" description="Helical" evidence="17">
    <location>
        <begin position="145"/>
        <end position="162"/>
    </location>
</feature>
<dbReference type="Pfam" id="PF01098">
    <property type="entry name" value="FTSW_RODA_SPOVE"/>
    <property type="match status" value="1"/>
</dbReference>
<dbReference type="GO" id="GO:0051301">
    <property type="term" value="P:cell division"/>
    <property type="evidence" value="ECO:0007669"/>
    <property type="project" value="UniProtKB-KW"/>
</dbReference>